<feature type="domain" description="Adenosine deaminase" evidence="6">
    <location>
        <begin position="15"/>
        <end position="336"/>
    </location>
</feature>
<dbReference type="InterPro" id="IPR032466">
    <property type="entry name" value="Metal_Hydrolase"/>
</dbReference>
<dbReference type="RefSeq" id="WP_244544602.1">
    <property type="nucleotide sequence ID" value="NZ_FOVR01000002.1"/>
</dbReference>
<proteinExistence type="inferred from homology"/>
<comment type="similarity">
    <text evidence="2">Belongs to the metallo-dependent hydrolases superfamily. Adenosine and AMP deaminases family.</text>
</comment>
<evidence type="ECO:0000256" key="4">
    <source>
        <dbReference type="ARBA" id="ARBA00022801"/>
    </source>
</evidence>
<comment type="cofactor">
    <cofactor evidence="1">
        <name>Zn(2+)</name>
        <dbReference type="ChEBI" id="CHEBI:29105"/>
    </cofactor>
</comment>
<dbReference type="STRING" id="655353.SAMN04488056_102407"/>
<organism evidence="7 8">
    <name type="scientific">Cohaesibacter marisflavi</name>
    <dbReference type="NCBI Taxonomy" id="655353"/>
    <lineage>
        <taxon>Bacteria</taxon>
        <taxon>Pseudomonadati</taxon>
        <taxon>Pseudomonadota</taxon>
        <taxon>Alphaproteobacteria</taxon>
        <taxon>Hyphomicrobiales</taxon>
        <taxon>Cohaesibacteraceae</taxon>
    </lineage>
</organism>
<gene>
    <name evidence="7" type="ORF">SAMN04488056_102407</name>
</gene>
<dbReference type="AlphaFoldDB" id="A0A1I5CYY3"/>
<dbReference type="Proteomes" id="UP000199236">
    <property type="component" value="Unassembled WGS sequence"/>
</dbReference>
<keyword evidence="8" id="KW-1185">Reference proteome</keyword>
<dbReference type="GO" id="GO:0046872">
    <property type="term" value="F:metal ion binding"/>
    <property type="evidence" value="ECO:0007669"/>
    <property type="project" value="UniProtKB-KW"/>
</dbReference>
<evidence type="ECO:0000313" key="8">
    <source>
        <dbReference type="Proteomes" id="UP000199236"/>
    </source>
</evidence>
<evidence type="ECO:0000256" key="5">
    <source>
        <dbReference type="ARBA" id="ARBA00022833"/>
    </source>
</evidence>
<dbReference type="InterPro" id="IPR001365">
    <property type="entry name" value="A_deaminase_dom"/>
</dbReference>
<dbReference type="NCBIfam" id="TIGR01430">
    <property type="entry name" value="aden_deam"/>
    <property type="match status" value="1"/>
</dbReference>
<keyword evidence="4" id="KW-0378">Hydrolase</keyword>
<evidence type="ECO:0000256" key="2">
    <source>
        <dbReference type="ARBA" id="ARBA00006676"/>
    </source>
</evidence>
<dbReference type="PANTHER" id="PTHR43114">
    <property type="entry name" value="ADENINE DEAMINASE"/>
    <property type="match status" value="1"/>
</dbReference>
<protein>
    <submittedName>
        <fullName evidence="7">Adenosine deaminase</fullName>
    </submittedName>
</protein>
<evidence type="ECO:0000259" key="6">
    <source>
        <dbReference type="Pfam" id="PF00962"/>
    </source>
</evidence>
<sequence>MMQANSAPSGQRLLKAELHVHIEGAAHPELVHRLAERHGKNLDAFMREDGSYIWSDFTNFLECYDKVAAVICTPQDYADLTEDYLLRNAAEGCFYTEFFLSPDHVALLGMSYENLLEGISEGYERAKAKSGKAGFPIDARFIVTCLRHMGPEAAIEVAKRVVATPHPLVTGFGMGGDERLYSQRAFAPAFEIAHDAGLACTTHAGEFGGPESVKDALDHLPVIRIGHGVRSIDDPDLVKRLADDAILLEVCPHSNVELGLYSSLSKHPLKALMEAGVLTTLSSDDPPFFSTSIGKEYDGMQAVTGWNDATMLGFTRRSLDAAFVDEETRASLLARLEPVT</sequence>
<evidence type="ECO:0000256" key="3">
    <source>
        <dbReference type="ARBA" id="ARBA00022723"/>
    </source>
</evidence>
<accession>A0A1I5CYY3</accession>
<keyword evidence="3" id="KW-0479">Metal-binding</keyword>
<evidence type="ECO:0000256" key="1">
    <source>
        <dbReference type="ARBA" id="ARBA00001947"/>
    </source>
</evidence>
<name>A0A1I5CYY3_9HYPH</name>
<keyword evidence="5" id="KW-0862">Zinc</keyword>
<dbReference type="InterPro" id="IPR006330">
    <property type="entry name" value="Ado/ade_deaminase"/>
</dbReference>
<dbReference type="Gene3D" id="3.20.20.140">
    <property type="entry name" value="Metal-dependent hydrolases"/>
    <property type="match status" value="1"/>
</dbReference>
<reference evidence="7 8" key="1">
    <citation type="submission" date="2016-10" db="EMBL/GenBank/DDBJ databases">
        <authorList>
            <person name="de Groot N.N."/>
        </authorList>
    </citation>
    <scope>NUCLEOTIDE SEQUENCE [LARGE SCALE GENOMIC DNA]</scope>
    <source>
        <strain evidence="7 8">CGMCC 1.9157</strain>
    </source>
</reference>
<dbReference type="PANTHER" id="PTHR43114:SF6">
    <property type="entry name" value="ADENINE DEAMINASE"/>
    <property type="match status" value="1"/>
</dbReference>
<evidence type="ECO:0000313" key="7">
    <source>
        <dbReference type="EMBL" id="SFN92097.1"/>
    </source>
</evidence>
<dbReference type="Pfam" id="PF00962">
    <property type="entry name" value="A_deaminase"/>
    <property type="match status" value="1"/>
</dbReference>
<dbReference type="EMBL" id="FOVR01000002">
    <property type="protein sequence ID" value="SFN92097.1"/>
    <property type="molecule type" value="Genomic_DNA"/>
</dbReference>
<dbReference type="SUPFAM" id="SSF51556">
    <property type="entry name" value="Metallo-dependent hydrolases"/>
    <property type="match status" value="1"/>
</dbReference>
<dbReference type="GO" id="GO:0016814">
    <property type="term" value="F:hydrolase activity, acting on carbon-nitrogen (but not peptide) bonds, in cyclic amidines"/>
    <property type="evidence" value="ECO:0007669"/>
    <property type="project" value="UniProtKB-ARBA"/>
</dbReference>
<dbReference type="GO" id="GO:0019239">
    <property type="term" value="F:deaminase activity"/>
    <property type="evidence" value="ECO:0007669"/>
    <property type="project" value="InterPro"/>
</dbReference>